<sequence>MQEHPVREWIDTLLHAAVIAKDKQSGPTRNEDEVSSTSATSHMNTVDVTVGVKTADIAISISAADSNAKDVKKEAVDKVESPKSSDAKDVIAISDIDNASSATTTKRYRRRHCEAASVWHNSATNAVLTVVSSSVVLKDVVVLCNLEVAAKRTGEGYGVSIKTARRALFRKVSVGLTVVARVALSKGALNGLSVSDFAYATGDLLVMAIRHEASHLEWSQKMRQGRCCHPQIDKAFDINSY</sequence>
<dbReference type="OrthoDB" id="78581at2759"/>
<dbReference type="RefSeq" id="XP_024572593.1">
    <property type="nucleotide sequence ID" value="XM_024717446.1"/>
</dbReference>
<evidence type="ECO:0000313" key="2">
    <source>
        <dbReference type="EMBL" id="CEG36224.1"/>
    </source>
</evidence>
<organism evidence="2 3">
    <name type="scientific">Plasmopara halstedii</name>
    <name type="common">Downy mildew of sunflower</name>
    <dbReference type="NCBI Taxonomy" id="4781"/>
    <lineage>
        <taxon>Eukaryota</taxon>
        <taxon>Sar</taxon>
        <taxon>Stramenopiles</taxon>
        <taxon>Oomycota</taxon>
        <taxon>Peronosporomycetes</taxon>
        <taxon>Peronosporales</taxon>
        <taxon>Peronosporaceae</taxon>
        <taxon>Plasmopara</taxon>
    </lineage>
</organism>
<name>A0A0P1A7P6_PLAHL</name>
<feature type="compositionally biased region" description="Basic and acidic residues" evidence="1">
    <location>
        <begin position="21"/>
        <end position="32"/>
    </location>
</feature>
<accession>A0A0P1A7P6</accession>
<keyword evidence="3" id="KW-1185">Reference proteome</keyword>
<dbReference type="EMBL" id="CCYD01000112">
    <property type="protein sequence ID" value="CEG36224.1"/>
    <property type="molecule type" value="Genomic_DNA"/>
</dbReference>
<dbReference type="AlphaFoldDB" id="A0A0P1A7P6"/>
<dbReference type="GeneID" id="36395598"/>
<evidence type="ECO:0000256" key="1">
    <source>
        <dbReference type="SAM" id="MobiDB-lite"/>
    </source>
</evidence>
<feature type="region of interest" description="Disordered" evidence="1">
    <location>
        <begin position="21"/>
        <end position="40"/>
    </location>
</feature>
<evidence type="ECO:0000313" key="3">
    <source>
        <dbReference type="Proteomes" id="UP000054928"/>
    </source>
</evidence>
<protein>
    <submittedName>
        <fullName evidence="2">Uncharacterized protein</fullName>
    </submittedName>
</protein>
<dbReference type="Proteomes" id="UP000054928">
    <property type="component" value="Unassembled WGS sequence"/>
</dbReference>
<proteinExistence type="predicted"/>
<reference evidence="3" key="1">
    <citation type="submission" date="2014-09" db="EMBL/GenBank/DDBJ databases">
        <authorList>
            <person name="Sharma Rahul"/>
            <person name="Thines Marco"/>
        </authorList>
    </citation>
    <scope>NUCLEOTIDE SEQUENCE [LARGE SCALE GENOMIC DNA]</scope>
</reference>